<dbReference type="PANTHER" id="PTHR35797:SF1">
    <property type="entry name" value="PROTEASE"/>
    <property type="match status" value="1"/>
</dbReference>
<feature type="transmembrane region" description="Helical" evidence="1">
    <location>
        <begin position="97"/>
        <end position="124"/>
    </location>
</feature>
<accession>A0ABT0R1K4</accession>
<dbReference type="EMBL" id="JAKNCJ010000004">
    <property type="protein sequence ID" value="MCL6423650.1"/>
    <property type="molecule type" value="Genomic_DNA"/>
</dbReference>
<dbReference type="InterPro" id="IPR042150">
    <property type="entry name" value="MmRce1-like"/>
</dbReference>
<evidence type="ECO:0000259" key="2">
    <source>
        <dbReference type="Pfam" id="PF02517"/>
    </source>
</evidence>
<evidence type="ECO:0000313" key="4">
    <source>
        <dbReference type="Proteomes" id="UP001203761"/>
    </source>
</evidence>
<feature type="transmembrane region" description="Helical" evidence="1">
    <location>
        <begin position="222"/>
        <end position="239"/>
    </location>
</feature>
<dbReference type="PANTHER" id="PTHR35797">
    <property type="entry name" value="PROTEASE-RELATED"/>
    <property type="match status" value="1"/>
</dbReference>
<keyword evidence="3" id="KW-0378">Hydrolase</keyword>
<feature type="transmembrane region" description="Helical" evidence="1">
    <location>
        <begin position="172"/>
        <end position="192"/>
    </location>
</feature>
<name>A0ABT0R1K4_9MICO</name>
<keyword evidence="3" id="KW-0482">Metalloprotease</keyword>
<gene>
    <name evidence="3" type="ORF">Bequi_09670</name>
</gene>
<keyword evidence="4" id="KW-1185">Reference proteome</keyword>
<keyword evidence="3" id="KW-0645">Protease</keyword>
<dbReference type="RefSeq" id="WP_249737724.1">
    <property type="nucleotide sequence ID" value="NZ_JAKNCJ010000004.1"/>
</dbReference>
<sequence length="293" mass="31083">MLSSSSASTPLKPTSAMVDPGPSAPDFRRVAIFMAIAIFLSSALSLPLALGLLPEVLLTLLVPLAQLAPLIAALFVRRSGTHLRTELALAVPSWSRLLLTVAVAVGLFSLVPTVRFLLGIAIGVPSMLEALPPVLVAVPIVLVMQSVFAIGEEVGWRGWLHGQLRSLGFWPMALLIGAMWAVWHLPVLITLGLDGRSMITYLGTILAAAPLLSALRDYSGTVWAAVLGHGLLNSLRVALEQNTLGVPTQMQAWVLDIGTWVLWILAAWLLLQLRGLARVDHPGSGGDSDLTGG</sequence>
<feature type="transmembrane region" description="Helical" evidence="1">
    <location>
        <begin position="251"/>
        <end position="271"/>
    </location>
</feature>
<proteinExistence type="predicted"/>
<dbReference type="GO" id="GO:0008237">
    <property type="term" value="F:metallopeptidase activity"/>
    <property type="evidence" value="ECO:0007669"/>
    <property type="project" value="UniProtKB-KW"/>
</dbReference>
<feature type="transmembrane region" description="Helical" evidence="1">
    <location>
        <begin position="130"/>
        <end position="151"/>
    </location>
</feature>
<evidence type="ECO:0000256" key="1">
    <source>
        <dbReference type="SAM" id="Phobius"/>
    </source>
</evidence>
<keyword evidence="1" id="KW-0472">Membrane</keyword>
<feature type="transmembrane region" description="Helical" evidence="1">
    <location>
        <begin position="30"/>
        <end position="50"/>
    </location>
</feature>
<dbReference type="Pfam" id="PF02517">
    <property type="entry name" value="Rce1-like"/>
    <property type="match status" value="1"/>
</dbReference>
<feature type="domain" description="CAAX prenyl protease 2/Lysostaphin resistance protein A-like" evidence="2">
    <location>
        <begin position="138"/>
        <end position="234"/>
    </location>
</feature>
<keyword evidence="1" id="KW-1133">Transmembrane helix</keyword>
<organism evidence="3 4">
    <name type="scientific">Brachybacterium equifaecis</name>
    <dbReference type="NCBI Taxonomy" id="2910770"/>
    <lineage>
        <taxon>Bacteria</taxon>
        <taxon>Bacillati</taxon>
        <taxon>Actinomycetota</taxon>
        <taxon>Actinomycetes</taxon>
        <taxon>Micrococcales</taxon>
        <taxon>Dermabacteraceae</taxon>
        <taxon>Brachybacterium</taxon>
    </lineage>
</organism>
<reference evidence="3" key="1">
    <citation type="submission" date="2022-02" db="EMBL/GenBank/DDBJ databases">
        <authorList>
            <person name="Lee M."/>
            <person name="Kim S.-J."/>
            <person name="Jung M.-Y."/>
        </authorList>
    </citation>
    <scope>NUCLEOTIDE SEQUENCE</scope>
    <source>
        <strain evidence="3">JHP9</strain>
    </source>
</reference>
<feature type="transmembrane region" description="Helical" evidence="1">
    <location>
        <begin position="198"/>
        <end position="215"/>
    </location>
</feature>
<feature type="transmembrane region" description="Helical" evidence="1">
    <location>
        <begin position="56"/>
        <end position="76"/>
    </location>
</feature>
<keyword evidence="1" id="KW-0812">Transmembrane</keyword>
<protein>
    <submittedName>
        <fullName evidence="3">CPBP family intramembrane metalloprotease</fullName>
    </submittedName>
</protein>
<dbReference type="Proteomes" id="UP001203761">
    <property type="component" value="Unassembled WGS sequence"/>
</dbReference>
<evidence type="ECO:0000313" key="3">
    <source>
        <dbReference type="EMBL" id="MCL6423650.1"/>
    </source>
</evidence>
<comment type="caution">
    <text evidence="3">The sequence shown here is derived from an EMBL/GenBank/DDBJ whole genome shotgun (WGS) entry which is preliminary data.</text>
</comment>
<dbReference type="InterPro" id="IPR003675">
    <property type="entry name" value="Rce1/LyrA-like_dom"/>
</dbReference>